<proteinExistence type="predicted"/>
<gene>
    <name evidence="1" type="ORF">LEP1GSC125_0762</name>
</gene>
<name>A0AA87MTX5_9LEPT</name>
<evidence type="ECO:0000313" key="1">
    <source>
        <dbReference type="EMBL" id="EKS02086.1"/>
    </source>
</evidence>
<dbReference type="EMBL" id="AKWM02000002">
    <property type="protein sequence ID" value="EKS02086.1"/>
    <property type="molecule type" value="Genomic_DNA"/>
</dbReference>
<evidence type="ECO:0000313" key="2">
    <source>
        <dbReference type="Proteomes" id="UP000001343"/>
    </source>
</evidence>
<organism evidence="1 2">
    <name type="scientific">Leptospira mayottensis 200901122</name>
    <dbReference type="NCBI Taxonomy" id="1193010"/>
    <lineage>
        <taxon>Bacteria</taxon>
        <taxon>Pseudomonadati</taxon>
        <taxon>Spirochaetota</taxon>
        <taxon>Spirochaetia</taxon>
        <taxon>Leptospirales</taxon>
        <taxon>Leptospiraceae</taxon>
        <taxon>Leptospira</taxon>
    </lineage>
</organism>
<dbReference type="Proteomes" id="UP000001343">
    <property type="component" value="Unassembled WGS sequence"/>
</dbReference>
<reference evidence="1 2" key="1">
    <citation type="journal article" date="2014" name="Int. J. Syst. Evol. Microbiol.">
        <title>Leptospira mayottensis sp. nov., a pathogenic species of the genus Leptospira isolated from humans.</title>
        <authorList>
            <person name="Bourhy P."/>
            <person name="Collet L."/>
            <person name="Brisse S."/>
            <person name="Picardeau M."/>
        </authorList>
    </citation>
    <scope>NUCLEOTIDE SEQUENCE [LARGE SCALE GENOMIC DNA]</scope>
    <source>
        <strain evidence="1 2">200901122</strain>
    </source>
</reference>
<comment type="caution">
    <text evidence="1">The sequence shown here is derived from an EMBL/GenBank/DDBJ whole genome shotgun (WGS) entry which is preliminary data.</text>
</comment>
<accession>A0AA87MTX5</accession>
<dbReference type="AlphaFoldDB" id="A0AA87MTX5"/>
<protein>
    <submittedName>
        <fullName evidence="1">Uncharacterized protein</fullName>
    </submittedName>
</protein>
<sequence>MLNVRVPTFPVFIFKITICRSSHIQLFTEKLNRDSLDCKDGSSYQTHVI</sequence>